<evidence type="ECO:0000313" key="2">
    <source>
        <dbReference type="Proteomes" id="UP000604046"/>
    </source>
</evidence>
<sequence length="109" mass="11929">MCKTSPETFHRSSVLRQLETWACPGVCVSDALQDVQDRDALMVQLVFEAVPTPSPAPVRGETRAGALRAVGCGRRCLIEAVCFSCLLAWSFAALPKPLQQKAKAQELWL</sequence>
<proteinExistence type="predicted"/>
<organism evidence="1 2">
    <name type="scientific">Symbiodinium natans</name>
    <dbReference type="NCBI Taxonomy" id="878477"/>
    <lineage>
        <taxon>Eukaryota</taxon>
        <taxon>Sar</taxon>
        <taxon>Alveolata</taxon>
        <taxon>Dinophyceae</taxon>
        <taxon>Suessiales</taxon>
        <taxon>Symbiodiniaceae</taxon>
        <taxon>Symbiodinium</taxon>
    </lineage>
</organism>
<gene>
    <name evidence="1" type="ORF">SNAT2548_LOCUS17612</name>
</gene>
<dbReference type="AlphaFoldDB" id="A0A812NU05"/>
<name>A0A812NU05_9DINO</name>
<evidence type="ECO:0000313" key="1">
    <source>
        <dbReference type="EMBL" id="CAE7336557.1"/>
    </source>
</evidence>
<dbReference type="Proteomes" id="UP000604046">
    <property type="component" value="Unassembled WGS sequence"/>
</dbReference>
<dbReference type="EMBL" id="CAJNDS010002117">
    <property type="protein sequence ID" value="CAE7336557.1"/>
    <property type="molecule type" value="Genomic_DNA"/>
</dbReference>
<accession>A0A812NU05</accession>
<comment type="caution">
    <text evidence="1">The sequence shown here is derived from an EMBL/GenBank/DDBJ whole genome shotgun (WGS) entry which is preliminary data.</text>
</comment>
<keyword evidence="2" id="KW-1185">Reference proteome</keyword>
<reference evidence="1" key="1">
    <citation type="submission" date="2021-02" db="EMBL/GenBank/DDBJ databases">
        <authorList>
            <person name="Dougan E. K."/>
            <person name="Rhodes N."/>
            <person name="Thang M."/>
            <person name="Chan C."/>
        </authorList>
    </citation>
    <scope>NUCLEOTIDE SEQUENCE</scope>
</reference>
<protein>
    <submittedName>
        <fullName evidence="1">Uncharacterized protein</fullName>
    </submittedName>
</protein>